<name>A0A6J5ZUP0_9ZZZZ</name>
<accession>A0A6J5ZUP0</accession>
<keyword evidence="2" id="KW-1003">Cell membrane</keyword>
<protein>
    <submittedName>
        <fullName evidence="8">Unannotated protein</fullName>
    </submittedName>
</protein>
<feature type="transmembrane region" description="Helical" evidence="6">
    <location>
        <begin position="105"/>
        <end position="126"/>
    </location>
</feature>
<keyword evidence="3 6" id="KW-0812">Transmembrane</keyword>
<dbReference type="AlphaFoldDB" id="A0A6J5ZUP0"/>
<sequence length="260" mass="28371">MNWPAAETSSNAELIESRSGSIAVVGSKSGTFILPPTLPSRPVTLSSLLVLAAITDKLADWATGVVGDLGLKGIFVLMTLESMCIPIPSEPTMLFAGFNVDQGTYSFIAVVSVGVAANVLGSWIAYGFGRFGRLELIERHGKWLHITPARMDQADRWFEAYGGWAVFFSRMLPIVRTFISLPAGVAKMPFGRFTLYTLLGCIPWMAGLTFLGMTVDSKWEEWKGYLHYIDYLVAVLIIAGAVYLFIRWRRSGGSADVSAG</sequence>
<gene>
    <name evidence="8" type="ORF">UFOPK3547_01354</name>
</gene>
<reference evidence="8" key="1">
    <citation type="submission" date="2020-05" db="EMBL/GenBank/DDBJ databases">
        <authorList>
            <person name="Chiriac C."/>
            <person name="Salcher M."/>
            <person name="Ghai R."/>
            <person name="Kavagutti S V."/>
        </authorList>
    </citation>
    <scope>NUCLEOTIDE SEQUENCE</scope>
</reference>
<dbReference type="EMBL" id="CAESAN010000129">
    <property type="protein sequence ID" value="CAB4346434.1"/>
    <property type="molecule type" value="Genomic_DNA"/>
</dbReference>
<organism evidence="8">
    <name type="scientific">freshwater metagenome</name>
    <dbReference type="NCBI Taxonomy" id="449393"/>
    <lineage>
        <taxon>unclassified sequences</taxon>
        <taxon>metagenomes</taxon>
        <taxon>ecological metagenomes</taxon>
    </lineage>
</organism>
<feature type="transmembrane region" description="Helical" evidence="6">
    <location>
        <begin position="161"/>
        <end position="181"/>
    </location>
</feature>
<dbReference type="PANTHER" id="PTHR42709:SF6">
    <property type="entry name" value="UNDECAPRENYL PHOSPHATE TRANSPORTER A"/>
    <property type="match status" value="1"/>
</dbReference>
<feature type="domain" description="VTT" evidence="7">
    <location>
        <begin position="87"/>
        <end position="212"/>
    </location>
</feature>
<evidence type="ECO:0000313" key="8">
    <source>
        <dbReference type="EMBL" id="CAB4346434.1"/>
    </source>
</evidence>
<feature type="transmembrane region" description="Helical" evidence="6">
    <location>
        <begin position="193"/>
        <end position="213"/>
    </location>
</feature>
<evidence type="ECO:0000256" key="6">
    <source>
        <dbReference type="SAM" id="Phobius"/>
    </source>
</evidence>
<dbReference type="InterPro" id="IPR032816">
    <property type="entry name" value="VTT_dom"/>
</dbReference>
<evidence type="ECO:0000256" key="2">
    <source>
        <dbReference type="ARBA" id="ARBA00022475"/>
    </source>
</evidence>
<evidence type="ECO:0000256" key="5">
    <source>
        <dbReference type="ARBA" id="ARBA00023136"/>
    </source>
</evidence>
<dbReference type="GO" id="GO:0005886">
    <property type="term" value="C:plasma membrane"/>
    <property type="evidence" value="ECO:0007669"/>
    <property type="project" value="UniProtKB-SubCell"/>
</dbReference>
<dbReference type="InterPro" id="IPR051311">
    <property type="entry name" value="DedA_domain"/>
</dbReference>
<evidence type="ECO:0000256" key="1">
    <source>
        <dbReference type="ARBA" id="ARBA00004651"/>
    </source>
</evidence>
<feature type="transmembrane region" description="Helical" evidence="6">
    <location>
        <begin position="225"/>
        <end position="246"/>
    </location>
</feature>
<keyword evidence="5 6" id="KW-0472">Membrane</keyword>
<comment type="subcellular location">
    <subcellularLocation>
        <location evidence="1">Cell membrane</location>
        <topology evidence="1">Multi-pass membrane protein</topology>
    </subcellularLocation>
</comment>
<dbReference type="PANTHER" id="PTHR42709">
    <property type="entry name" value="ALKALINE PHOSPHATASE LIKE PROTEIN"/>
    <property type="match status" value="1"/>
</dbReference>
<proteinExistence type="predicted"/>
<evidence type="ECO:0000256" key="3">
    <source>
        <dbReference type="ARBA" id="ARBA00022692"/>
    </source>
</evidence>
<keyword evidence="4 6" id="KW-1133">Transmembrane helix</keyword>
<evidence type="ECO:0000256" key="4">
    <source>
        <dbReference type="ARBA" id="ARBA00022989"/>
    </source>
</evidence>
<dbReference type="Pfam" id="PF09335">
    <property type="entry name" value="VTT_dom"/>
    <property type="match status" value="1"/>
</dbReference>
<evidence type="ECO:0000259" key="7">
    <source>
        <dbReference type="Pfam" id="PF09335"/>
    </source>
</evidence>